<keyword evidence="1" id="KW-0732">Signal</keyword>
<name>A0A511V043_9BACI</name>
<feature type="signal peptide" evidence="1">
    <location>
        <begin position="1"/>
        <end position="27"/>
    </location>
</feature>
<gene>
    <name evidence="2" type="ORF">CQU01_25130</name>
</gene>
<reference evidence="2 3" key="1">
    <citation type="submission" date="2019-07" db="EMBL/GenBank/DDBJ databases">
        <title>Whole genome shotgun sequence of Cerasibacillus quisquiliarum NBRC 102429.</title>
        <authorList>
            <person name="Hosoyama A."/>
            <person name="Uohara A."/>
            <person name="Ohji S."/>
            <person name="Ichikawa N."/>
        </authorList>
    </citation>
    <scope>NUCLEOTIDE SEQUENCE [LARGE SCALE GENOMIC DNA]</scope>
    <source>
        <strain evidence="2 3">NBRC 102429</strain>
    </source>
</reference>
<evidence type="ECO:0000256" key="1">
    <source>
        <dbReference type="SAM" id="SignalP"/>
    </source>
</evidence>
<organism evidence="2 3">
    <name type="scientific">Cerasibacillus quisquiliarum</name>
    <dbReference type="NCBI Taxonomy" id="227865"/>
    <lineage>
        <taxon>Bacteria</taxon>
        <taxon>Bacillati</taxon>
        <taxon>Bacillota</taxon>
        <taxon>Bacilli</taxon>
        <taxon>Bacillales</taxon>
        <taxon>Bacillaceae</taxon>
        <taxon>Cerasibacillus</taxon>
    </lineage>
</organism>
<comment type="caution">
    <text evidence="2">The sequence shown here is derived from an EMBL/GenBank/DDBJ whole genome shotgun (WGS) entry which is preliminary data.</text>
</comment>
<dbReference type="OrthoDB" id="2969334at2"/>
<proteinExistence type="predicted"/>
<evidence type="ECO:0000313" key="3">
    <source>
        <dbReference type="Proteomes" id="UP000321491"/>
    </source>
</evidence>
<evidence type="ECO:0000313" key="2">
    <source>
        <dbReference type="EMBL" id="GEN32275.1"/>
    </source>
</evidence>
<dbReference type="AlphaFoldDB" id="A0A511V043"/>
<dbReference type="RefSeq" id="WP_146938629.1">
    <property type="nucleotide sequence ID" value="NZ_BJXW01000036.1"/>
</dbReference>
<feature type="chain" id="PRO_5021962557" description="Lactococcin 972 family bacteriocin" evidence="1">
    <location>
        <begin position="28"/>
        <end position="109"/>
    </location>
</feature>
<sequence length="109" mass="12402">MKKKTKQFMIALLVVGTIGLGANTTLAATFGNKYSGASSKEVFQIKYNGAAWNYSNSPYKYTMFKYSRNGRTLLSKTAYTTKVTGSVWDDLRWGDKYTTKFNWKRGPRK</sequence>
<dbReference type="EMBL" id="BJXW01000036">
    <property type="protein sequence ID" value="GEN32275.1"/>
    <property type="molecule type" value="Genomic_DNA"/>
</dbReference>
<accession>A0A511V043</accession>
<dbReference type="Proteomes" id="UP000321491">
    <property type="component" value="Unassembled WGS sequence"/>
</dbReference>
<evidence type="ECO:0008006" key="4">
    <source>
        <dbReference type="Google" id="ProtNLM"/>
    </source>
</evidence>
<keyword evidence="3" id="KW-1185">Reference proteome</keyword>
<protein>
    <recommendedName>
        <fullName evidence="4">Lactococcin 972 family bacteriocin</fullName>
    </recommendedName>
</protein>